<dbReference type="Proteomes" id="UP001313282">
    <property type="component" value="Unassembled WGS sequence"/>
</dbReference>
<proteinExistence type="predicted"/>
<dbReference type="CDD" id="cd18186">
    <property type="entry name" value="BTB_POZ_ZBTB_KLHL-like"/>
    <property type="match status" value="1"/>
</dbReference>
<accession>A0AAN8NSG7</accession>
<evidence type="ECO:0000259" key="1">
    <source>
        <dbReference type="PROSITE" id="PS50097"/>
    </source>
</evidence>
<protein>
    <recommendedName>
        <fullName evidence="1">BTB domain-containing protein</fullName>
    </recommendedName>
</protein>
<dbReference type="PANTHER" id="PTHR47369">
    <property type="entry name" value="BTB/POZ DOMAIN-CONTAINING PROTEIN"/>
    <property type="match status" value="1"/>
</dbReference>
<dbReference type="PANTHER" id="PTHR47369:SF1">
    <property type="entry name" value="BTB_POZ DOMAIN-CONTAINING PROTEIN"/>
    <property type="match status" value="1"/>
</dbReference>
<dbReference type="PROSITE" id="PS50097">
    <property type="entry name" value="BTB"/>
    <property type="match status" value="1"/>
</dbReference>
<feature type="domain" description="BTB" evidence="1">
    <location>
        <begin position="129"/>
        <end position="190"/>
    </location>
</feature>
<keyword evidence="3" id="KW-1185">Reference proteome</keyword>
<dbReference type="EMBL" id="JAVHNR010000006">
    <property type="protein sequence ID" value="KAK6339752.1"/>
    <property type="molecule type" value="Genomic_DNA"/>
</dbReference>
<dbReference type="InterPro" id="IPR000210">
    <property type="entry name" value="BTB/POZ_dom"/>
</dbReference>
<gene>
    <name evidence="2" type="ORF">TWF718_009146</name>
</gene>
<dbReference type="Pfam" id="PF00651">
    <property type="entry name" value="BTB"/>
    <property type="match status" value="1"/>
</dbReference>
<evidence type="ECO:0000313" key="3">
    <source>
        <dbReference type="Proteomes" id="UP001313282"/>
    </source>
</evidence>
<reference evidence="2 3" key="1">
    <citation type="submission" date="2019-10" db="EMBL/GenBank/DDBJ databases">
        <authorList>
            <person name="Palmer J.M."/>
        </authorList>
    </citation>
    <scope>NUCLEOTIDE SEQUENCE [LARGE SCALE GENOMIC DNA]</scope>
    <source>
        <strain evidence="2 3">TWF718</strain>
    </source>
</reference>
<dbReference type="InterPro" id="IPR011333">
    <property type="entry name" value="SKP1/BTB/POZ_sf"/>
</dbReference>
<dbReference type="SUPFAM" id="SSF54695">
    <property type="entry name" value="POZ domain"/>
    <property type="match status" value="1"/>
</dbReference>
<comment type="caution">
    <text evidence="2">The sequence shown here is derived from an EMBL/GenBank/DDBJ whole genome shotgun (WGS) entry which is preliminary data.</text>
</comment>
<name>A0AAN8NSG7_9PEZI</name>
<organism evidence="2 3">
    <name type="scientific">Orbilia javanica</name>
    <dbReference type="NCBI Taxonomy" id="47235"/>
    <lineage>
        <taxon>Eukaryota</taxon>
        <taxon>Fungi</taxon>
        <taxon>Dikarya</taxon>
        <taxon>Ascomycota</taxon>
        <taxon>Pezizomycotina</taxon>
        <taxon>Orbiliomycetes</taxon>
        <taxon>Orbiliales</taxon>
        <taxon>Orbiliaceae</taxon>
        <taxon>Orbilia</taxon>
    </lineage>
</organism>
<dbReference type="Gene3D" id="3.30.710.10">
    <property type="entry name" value="Potassium Channel Kv1.1, Chain A"/>
    <property type="match status" value="1"/>
</dbReference>
<sequence length="764" mass="88202">MYNLRHHRIHSHDVTVCNIDQGRVTSFLLETMDEKLRVGSKSAPVIMNRIERDTVDKVRPFRNPFNESPITYGMTAEEKARHQRAPQWFKTDRQIFELGGEPDSLSETPCGRELKDYLLYQGIHLGMGSDVTLVITGGKTFNLHRFILSQAPMFREAFEQLGEYSHPFHWDAIDDFVDMQAVEHIINRLYGNMGDKHYEAKNLVPIMGICIQWGLVNWFHAYLDRFMSRLSAETLAEIVDFAMDDFYGDWVEPHVLPVVKHYMARYGTHLGLKVWRALPVDWVVQVLTYDGFILTDSQASDVKKELGYCKVAMGHEYERWVFARNVYYDRLGLDDEVLRELEQNRVFPDHITAELIEEQYPLFELLNSHKIQYCNMSPFNWNQVRKERLLAADSLVHPDILATSIFNAVRLRRCIEDANLDHPKLSLTFPFTPELSADSKNFEVPNVDRYIYRPRRVELQKDPIQFPEIGENGLPVPGDIEFPHLTAIPPIRFSVEFQFHRGIGAMNTSSSLCAEPVFYAGSWWQFSIRKIHDETESAERINMYLRRVGKPVLPPRSTASEETSASFPEINYEELTRQHLEGLYDGQTLDKLLEGESSSMEFYDDKRQNVTAYFRIFAPSLVAGYDPEKFILISGAEFPKMRAPAITRTAIFEGKPMVFPLDTDVVVPGRLLVHEVEEAEELKDFINDSPYFEHECDRIIEGGPISLPKQRESHHTAIYQRTGEVFGEWEKEGRGGPDRKVTTALKERDVAWSNMKFGIVIGVV</sequence>
<dbReference type="AlphaFoldDB" id="A0AAN8NSG7"/>
<evidence type="ECO:0000313" key="2">
    <source>
        <dbReference type="EMBL" id="KAK6339752.1"/>
    </source>
</evidence>